<name>A0A6C0B0Y4_9ZZZZ</name>
<reference evidence="3" key="1">
    <citation type="journal article" date="2020" name="Nature">
        <title>Giant virus diversity and host interactions through global metagenomics.</title>
        <authorList>
            <person name="Schulz F."/>
            <person name="Roux S."/>
            <person name="Paez-Espino D."/>
            <person name="Jungbluth S."/>
            <person name="Walsh D.A."/>
            <person name="Denef V.J."/>
            <person name="McMahon K.D."/>
            <person name="Konstantinidis K.T."/>
            <person name="Eloe-Fadrosh E.A."/>
            <person name="Kyrpides N.C."/>
            <person name="Woyke T."/>
        </authorList>
    </citation>
    <scope>NUCLEOTIDE SEQUENCE</scope>
    <source>
        <strain evidence="3">GVMAG-M-3300009182-78</strain>
    </source>
</reference>
<evidence type="ECO:0000256" key="1">
    <source>
        <dbReference type="SAM" id="MobiDB-lite"/>
    </source>
</evidence>
<accession>A0A6C0B0Y4</accession>
<keyword evidence="2" id="KW-0812">Transmembrane</keyword>
<evidence type="ECO:0000256" key="2">
    <source>
        <dbReference type="SAM" id="Phobius"/>
    </source>
</evidence>
<keyword evidence="2" id="KW-0472">Membrane</keyword>
<evidence type="ECO:0000313" key="3">
    <source>
        <dbReference type="EMBL" id="QHS85454.1"/>
    </source>
</evidence>
<proteinExistence type="predicted"/>
<sequence>MLKKSKIYYLLLFLLIALYLFYRYLSSKEGITSNVAGQTPKLDETQCTQFTNCSDCTTKRTTSGNPCYWNPNPPKNEQSCGSFAGNGWLPTCGK</sequence>
<keyword evidence="2" id="KW-1133">Transmembrane helix</keyword>
<protein>
    <submittedName>
        <fullName evidence="3">Uncharacterized protein</fullName>
    </submittedName>
</protein>
<feature type="region of interest" description="Disordered" evidence="1">
    <location>
        <begin position="75"/>
        <end position="94"/>
    </location>
</feature>
<organism evidence="3">
    <name type="scientific">viral metagenome</name>
    <dbReference type="NCBI Taxonomy" id="1070528"/>
    <lineage>
        <taxon>unclassified sequences</taxon>
        <taxon>metagenomes</taxon>
        <taxon>organismal metagenomes</taxon>
    </lineage>
</organism>
<dbReference type="AlphaFoldDB" id="A0A6C0B0Y4"/>
<dbReference type="EMBL" id="MN739043">
    <property type="protein sequence ID" value="QHS85454.1"/>
    <property type="molecule type" value="Genomic_DNA"/>
</dbReference>
<feature type="transmembrane region" description="Helical" evidence="2">
    <location>
        <begin position="7"/>
        <end position="25"/>
    </location>
</feature>